<dbReference type="EMBL" id="FNID01000004">
    <property type="protein sequence ID" value="SDM74990.1"/>
    <property type="molecule type" value="Genomic_DNA"/>
</dbReference>
<gene>
    <name evidence="1" type="ORF">SAMN05192585_10486</name>
</gene>
<accession>A0A1G9VS48</accession>
<protein>
    <recommendedName>
        <fullName evidence="3">Winged helix DNA-binding domain-containing protein</fullName>
    </recommendedName>
</protein>
<evidence type="ECO:0000313" key="1">
    <source>
        <dbReference type="EMBL" id="SDM74990.1"/>
    </source>
</evidence>
<keyword evidence="2" id="KW-1185">Reference proteome</keyword>
<reference evidence="1 2" key="1">
    <citation type="submission" date="2016-10" db="EMBL/GenBank/DDBJ databases">
        <authorList>
            <person name="de Groot N.N."/>
        </authorList>
    </citation>
    <scope>NUCLEOTIDE SEQUENCE [LARGE SCALE GENOMIC DNA]</scope>
    <source>
        <strain evidence="1 2">CGMCC 1.5012</strain>
    </source>
</reference>
<proteinExistence type="predicted"/>
<sequence length="228" mass="25739">MLNTYHDFVARVNELGYYPFYGRFLAGVPTVEAETAPEQWHTGDEQTDPWQWKDRAAKERKLAFGCILGGYKGFVSKGMYPLFYAANRPAETVEERYLNGEVSQAVYSLYRLFENGAELSTSELRRAAGTSKNNGVSRTDAAMKQLQKEYLITVCGNRRRVSADGQEFGWPANTYCLVEDWAPEGWLDGADALTAEEARNRILKESTVFGKEVDSTALSRLLFGRRKS</sequence>
<evidence type="ECO:0000313" key="2">
    <source>
        <dbReference type="Proteomes" id="UP000199182"/>
    </source>
</evidence>
<dbReference type="STRING" id="258515.SAMN05192585_10486"/>
<organism evidence="1 2">
    <name type="scientific">Acetanaerobacterium elongatum</name>
    <dbReference type="NCBI Taxonomy" id="258515"/>
    <lineage>
        <taxon>Bacteria</taxon>
        <taxon>Bacillati</taxon>
        <taxon>Bacillota</taxon>
        <taxon>Clostridia</taxon>
        <taxon>Eubacteriales</taxon>
        <taxon>Oscillospiraceae</taxon>
        <taxon>Acetanaerobacterium</taxon>
    </lineage>
</organism>
<dbReference type="InterPro" id="IPR056298">
    <property type="entry name" value="AlkZ-rel"/>
</dbReference>
<dbReference type="Pfam" id="PF24741">
    <property type="entry name" value="AlkZ-rel"/>
    <property type="match status" value="1"/>
</dbReference>
<dbReference type="AlphaFoldDB" id="A0A1G9VS48"/>
<dbReference type="Proteomes" id="UP000199182">
    <property type="component" value="Unassembled WGS sequence"/>
</dbReference>
<evidence type="ECO:0008006" key="3">
    <source>
        <dbReference type="Google" id="ProtNLM"/>
    </source>
</evidence>
<dbReference type="RefSeq" id="WP_092638057.1">
    <property type="nucleotide sequence ID" value="NZ_FNID01000004.1"/>
</dbReference>
<dbReference type="OrthoDB" id="1067148at2"/>
<name>A0A1G9VS48_9FIRM</name>